<dbReference type="PANTHER" id="PTHR11533">
    <property type="entry name" value="PROTEASE M1 ZINC METALLOPROTEASE"/>
    <property type="match status" value="1"/>
</dbReference>
<dbReference type="GO" id="GO:0005737">
    <property type="term" value="C:cytoplasm"/>
    <property type="evidence" value="ECO:0007669"/>
    <property type="project" value="TreeGrafter"/>
</dbReference>
<evidence type="ECO:0000313" key="11">
    <source>
        <dbReference type="EMBL" id="KKM94083.1"/>
    </source>
</evidence>
<dbReference type="PRINTS" id="PR00756">
    <property type="entry name" value="ALADIPTASE"/>
</dbReference>
<evidence type="ECO:0000256" key="2">
    <source>
        <dbReference type="ARBA" id="ARBA00010136"/>
    </source>
</evidence>
<reference evidence="11" key="1">
    <citation type="journal article" date="2015" name="Nature">
        <title>Complex archaea that bridge the gap between prokaryotes and eukaryotes.</title>
        <authorList>
            <person name="Spang A."/>
            <person name="Saw J.H."/>
            <person name="Jorgensen S.L."/>
            <person name="Zaremba-Niedzwiedzka K."/>
            <person name="Martijn J."/>
            <person name="Lind A.E."/>
            <person name="van Eijk R."/>
            <person name="Schleper C."/>
            <person name="Guy L."/>
            <person name="Ettema T.J."/>
        </authorList>
    </citation>
    <scope>NUCLEOTIDE SEQUENCE</scope>
</reference>
<dbReference type="InterPro" id="IPR050344">
    <property type="entry name" value="Peptidase_M1_aminopeptidases"/>
</dbReference>
<dbReference type="Gene3D" id="1.25.10.10">
    <property type="entry name" value="Leucine-rich Repeat Variant"/>
    <property type="match status" value="1"/>
</dbReference>
<dbReference type="GO" id="GO:0016020">
    <property type="term" value="C:membrane"/>
    <property type="evidence" value="ECO:0007669"/>
    <property type="project" value="TreeGrafter"/>
</dbReference>
<dbReference type="GO" id="GO:0006508">
    <property type="term" value="P:proteolysis"/>
    <property type="evidence" value="ECO:0007669"/>
    <property type="project" value="UniProtKB-KW"/>
</dbReference>
<dbReference type="InterPro" id="IPR016024">
    <property type="entry name" value="ARM-type_fold"/>
</dbReference>
<dbReference type="EMBL" id="LAZR01006184">
    <property type="protein sequence ID" value="KKM94083.1"/>
    <property type="molecule type" value="Genomic_DNA"/>
</dbReference>
<feature type="domain" description="Aminopeptidase N-like N-terminal" evidence="10">
    <location>
        <begin position="43"/>
        <end position="227"/>
    </location>
</feature>
<keyword evidence="6" id="KW-0378">Hydrolase</keyword>
<keyword evidence="4" id="KW-0645">Protease</keyword>
<dbReference type="GO" id="GO:0008270">
    <property type="term" value="F:zinc ion binding"/>
    <property type="evidence" value="ECO:0007669"/>
    <property type="project" value="InterPro"/>
</dbReference>
<dbReference type="Pfam" id="PF13646">
    <property type="entry name" value="HEAT_2"/>
    <property type="match status" value="1"/>
</dbReference>
<evidence type="ECO:0000256" key="5">
    <source>
        <dbReference type="ARBA" id="ARBA00022723"/>
    </source>
</evidence>
<keyword evidence="8" id="KW-0482">Metalloprotease</keyword>
<sequence length="722" mass="84292">MRRYPLILFLCITNLTTLCYAQKIDVYSRPLQSERSRDYDVIHYKVKLRFDEDRKVFWGENTITLSPFKDDFTRCVLDAETFTVTSVLDENSQSLEFEQPPHQLIVHLARSYQYEDSLSFTVFYSTEKRISDSDKSRKSGLSPGISFADESPRRPRIIEAISWPIGARHWYPCYDHPNDKTTQEMILTVRSEYKALSNGRLLSVKEDKKNETKTYHWFLDRPHSTYLSMFAAGPYEVIEDSLNSLPINYWVYEKDVKDALRSFHKTPEIIAFFNKEFGYQYPWTKYDQVIQPGLGSGMECTSATLIGESYIHDARAEQDFPSHWLVAHEAAHQWWGDLITLRDWGHTWINESFATYSEYLYTKHDLGGDEGAVNLLNKKNSYLSEAHNRYIRPIVFHRWDLPGNNFDRHTYPKGAVVIQMMRWILGEIPFLKAMSHFLHKHEFQPVDTDDFLTAVKETTGQNLDWFFEQWLLKPGHPIFDVKYSWNPGTEHVNMRIAQVQDTSKRIPVFKTPVVIGIVTPDGKTSRKVWLREPVEEFHFKCDQRPLLVRFDEGNYLLKEWTFEKSVDELLYQLKHDDVIGRMWAASELGKFPHDSRVTEGLQQSAKGDPFWAVRRDAVSALSGFQEKEFIGFLRQRAEDRHSKVRTAALSVLGDLKRADLIPFYKERFNKDDSYVAQAEALRAIGKAGEKSSERFLKKASEMESPRNIVKRAADWALKQLDK</sequence>
<name>A0A0F9LL27_9ZZZZ</name>
<dbReference type="SUPFAM" id="SSF63737">
    <property type="entry name" value="Leukotriene A4 hydrolase N-terminal domain"/>
    <property type="match status" value="1"/>
</dbReference>
<dbReference type="InterPro" id="IPR011989">
    <property type="entry name" value="ARM-like"/>
</dbReference>
<keyword evidence="3" id="KW-0031">Aminopeptidase</keyword>
<dbReference type="GO" id="GO:0005615">
    <property type="term" value="C:extracellular space"/>
    <property type="evidence" value="ECO:0007669"/>
    <property type="project" value="TreeGrafter"/>
</dbReference>
<comment type="similarity">
    <text evidence="2">Belongs to the peptidase M1 family.</text>
</comment>
<dbReference type="GO" id="GO:0070006">
    <property type="term" value="F:metalloaminopeptidase activity"/>
    <property type="evidence" value="ECO:0007669"/>
    <property type="project" value="TreeGrafter"/>
</dbReference>
<dbReference type="InterPro" id="IPR027268">
    <property type="entry name" value="Peptidase_M4/M1_CTD_sf"/>
</dbReference>
<dbReference type="Gene3D" id="2.60.40.1730">
    <property type="entry name" value="tricorn interacting facor f3 domain"/>
    <property type="match status" value="1"/>
</dbReference>
<comment type="caution">
    <text evidence="11">The sequence shown here is derived from an EMBL/GenBank/DDBJ whole genome shotgun (WGS) entry which is preliminary data.</text>
</comment>
<dbReference type="CDD" id="cd09603">
    <property type="entry name" value="M1_APN_like"/>
    <property type="match status" value="1"/>
</dbReference>
<dbReference type="GO" id="GO:0042277">
    <property type="term" value="F:peptide binding"/>
    <property type="evidence" value="ECO:0007669"/>
    <property type="project" value="TreeGrafter"/>
</dbReference>
<evidence type="ECO:0000259" key="10">
    <source>
        <dbReference type="Pfam" id="PF17900"/>
    </source>
</evidence>
<evidence type="ECO:0000256" key="7">
    <source>
        <dbReference type="ARBA" id="ARBA00022833"/>
    </source>
</evidence>
<evidence type="ECO:0000256" key="4">
    <source>
        <dbReference type="ARBA" id="ARBA00022670"/>
    </source>
</evidence>
<evidence type="ECO:0000256" key="1">
    <source>
        <dbReference type="ARBA" id="ARBA00001947"/>
    </source>
</evidence>
<protein>
    <submittedName>
        <fullName evidence="11">Uncharacterized protein</fullName>
    </submittedName>
</protein>
<comment type="cofactor">
    <cofactor evidence="1">
        <name>Zn(2+)</name>
        <dbReference type="ChEBI" id="CHEBI:29105"/>
    </cofactor>
</comment>
<accession>A0A0F9LL27</accession>
<dbReference type="Gene3D" id="1.10.390.10">
    <property type="entry name" value="Neutral Protease Domain 2"/>
    <property type="match status" value="1"/>
</dbReference>
<dbReference type="Pfam" id="PF17900">
    <property type="entry name" value="Peptidase_M1_N"/>
    <property type="match status" value="1"/>
</dbReference>
<dbReference type="SUPFAM" id="SSF48371">
    <property type="entry name" value="ARM repeat"/>
    <property type="match status" value="1"/>
</dbReference>
<gene>
    <name evidence="11" type="ORF">LCGC14_1201890</name>
</gene>
<dbReference type="PANTHER" id="PTHR11533:SF174">
    <property type="entry name" value="PUROMYCIN-SENSITIVE AMINOPEPTIDASE-RELATED"/>
    <property type="match status" value="1"/>
</dbReference>
<evidence type="ECO:0000256" key="8">
    <source>
        <dbReference type="ARBA" id="ARBA00023049"/>
    </source>
</evidence>
<organism evidence="11">
    <name type="scientific">marine sediment metagenome</name>
    <dbReference type="NCBI Taxonomy" id="412755"/>
    <lineage>
        <taxon>unclassified sequences</taxon>
        <taxon>metagenomes</taxon>
        <taxon>ecological metagenomes</taxon>
    </lineage>
</organism>
<feature type="domain" description="Peptidase M1 membrane alanine aminopeptidase" evidence="9">
    <location>
        <begin position="263"/>
        <end position="470"/>
    </location>
</feature>
<dbReference type="Pfam" id="PF01433">
    <property type="entry name" value="Peptidase_M1"/>
    <property type="match status" value="1"/>
</dbReference>
<evidence type="ECO:0000256" key="3">
    <source>
        <dbReference type="ARBA" id="ARBA00022438"/>
    </source>
</evidence>
<dbReference type="InterPro" id="IPR042097">
    <property type="entry name" value="Aminopeptidase_N-like_N_sf"/>
</dbReference>
<evidence type="ECO:0000259" key="9">
    <source>
        <dbReference type="Pfam" id="PF01433"/>
    </source>
</evidence>
<dbReference type="InterPro" id="IPR014782">
    <property type="entry name" value="Peptidase_M1_dom"/>
</dbReference>
<dbReference type="GO" id="GO:0043171">
    <property type="term" value="P:peptide catabolic process"/>
    <property type="evidence" value="ECO:0007669"/>
    <property type="project" value="TreeGrafter"/>
</dbReference>
<dbReference type="InterPro" id="IPR001930">
    <property type="entry name" value="Peptidase_M1"/>
</dbReference>
<dbReference type="SUPFAM" id="SSF55486">
    <property type="entry name" value="Metalloproteases ('zincins'), catalytic domain"/>
    <property type="match status" value="1"/>
</dbReference>
<proteinExistence type="inferred from homology"/>
<dbReference type="AlphaFoldDB" id="A0A0F9LL27"/>
<dbReference type="InterPro" id="IPR045357">
    <property type="entry name" value="Aminopeptidase_N-like_N"/>
</dbReference>
<keyword evidence="7" id="KW-0862">Zinc</keyword>
<evidence type="ECO:0000256" key="6">
    <source>
        <dbReference type="ARBA" id="ARBA00022801"/>
    </source>
</evidence>
<keyword evidence="5" id="KW-0479">Metal-binding</keyword>